<dbReference type="PANTHER" id="PTHR21506">
    <property type="entry name" value="COMPONENT OF OLIGOMERIC GOLGI COMPLEX 6"/>
    <property type="match status" value="1"/>
</dbReference>
<evidence type="ECO:0000256" key="5">
    <source>
        <dbReference type="ARBA" id="ARBA00020973"/>
    </source>
</evidence>
<sequence length="640" mass="72582">MDEVNATKEKVSTVSYSDRLNNILEIRLGKNQKTLEAFTELSSFLKENTLNSRRTLRSKVEKRGIGIIQDFLGSLESVKNSLDYVYNSASKVNDTVDGMINLLEQTKTKTSHLRNRMNKLQADGQEIQMQQFILQKYIEKFQLSNQEKELLQQSNITPEFFAALEKTQTVHNNCQILLRNGNQTLALSIMEQMTSLQETAAEYLYRWVQVHCKDIESPKTAFLLAKAMKQFQNRTVLFSNLIDEYSTARRSVMVRLFIDALTKGGPGGVPKPIETYAQDKKRYVGDMLAWLRQFIPLEKENFSLFLKECNTSKQEIKDEMNKGLSNITEGVCSLLSVRIEFIISSSPSPFELYDTTSLLRYYCNVLSEELPSSTLARTLNELKEMTESAFLNSVQNLVRHSLLEKIEAPASDLTPSPGISYLLNFMTEILSIAGLTDGRKEFIVKIVNCVIDPLLQAVNLSASRLTSVDMSVYLLNCLNEMINTLSLYEFVDDWLERLQAQSDAQVDTLTSEQASSLVANLNLGSVYTTLQDTSKVPLSQVHGMDPASIQSSMNKLESYLSSPHMLILPQINWILNSSLRNKVQKRANEVIVSIYRQLYQCVHDPVNQYQNPTSLMPHSVEEVESTLLLCLEANDEPIQI</sequence>
<dbReference type="InterPro" id="IPR016159">
    <property type="entry name" value="Cullin_repeat-like_dom_sf"/>
</dbReference>
<dbReference type="Pfam" id="PF06419">
    <property type="entry name" value="COG6_N"/>
    <property type="match status" value="1"/>
</dbReference>
<evidence type="ECO:0000256" key="4">
    <source>
        <dbReference type="ARBA" id="ARBA00011166"/>
    </source>
</evidence>
<proteinExistence type="inferred from homology"/>
<dbReference type="SMART" id="SM01087">
    <property type="entry name" value="COG6"/>
    <property type="match status" value="1"/>
</dbReference>
<evidence type="ECO:0000256" key="9">
    <source>
        <dbReference type="ARBA" id="ARBA00023136"/>
    </source>
</evidence>
<name>A0AAN9TML3_9HEMI</name>
<comment type="subcellular location">
    <subcellularLocation>
        <location evidence="2 11">Golgi apparatus membrane</location>
        <topology evidence="2 11">Peripheral membrane protein</topology>
    </subcellularLocation>
</comment>
<dbReference type="SUPFAM" id="SSF74788">
    <property type="entry name" value="Cullin repeat-like"/>
    <property type="match status" value="1"/>
</dbReference>
<evidence type="ECO:0000256" key="6">
    <source>
        <dbReference type="ARBA" id="ARBA00022448"/>
    </source>
</evidence>
<dbReference type="InterPro" id="IPR048368">
    <property type="entry name" value="COG6_N"/>
</dbReference>
<keyword evidence="15" id="KW-1185">Reference proteome</keyword>
<feature type="domain" description="Conserved Oligomeric Golgi complex subunit 6 C-terminal" evidence="13">
    <location>
        <begin position="183"/>
        <end position="627"/>
    </location>
</feature>
<comment type="similarity">
    <text evidence="3 11">Belongs to the COG6 family.</text>
</comment>
<dbReference type="AlphaFoldDB" id="A0AAN9TML3"/>
<dbReference type="GO" id="GO:0015031">
    <property type="term" value="P:protein transport"/>
    <property type="evidence" value="ECO:0007669"/>
    <property type="project" value="UniProtKB-KW"/>
</dbReference>
<keyword evidence="9 11" id="KW-0472">Membrane</keyword>
<keyword evidence="6 11" id="KW-0813">Transport</keyword>
<dbReference type="GO" id="GO:0000139">
    <property type="term" value="C:Golgi membrane"/>
    <property type="evidence" value="ECO:0007669"/>
    <property type="project" value="UniProtKB-SubCell"/>
</dbReference>
<dbReference type="GO" id="GO:0006891">
    <property type="term" value="P:intra-Golgi vesicle-mediated transport"/>
    <property type="evidence" value="ECO:0007669"/>
    <property type="project" value="UniProtKB-UniRule"/>
</dbReference>
<evidence type="ECO:0000256" key="8">
    <source>
        <dbReference type="ARBA" id="ARBA00023034"/>
    </source>
</evidence>
<dbReference type="PANTHER" id="PTHR21506:SF0">
    <property type="entry name" value="CONSERVED OLIGOMERIC GOLGI COMPLEX SUBUNIT 6"/>
    <property type="match status" value="1"/>
</dbReference>
<feature type="domain" description="Conserved oligomeric complex COG6 N-terminal" evidence="12">
    <location>
        <begin position="41"/>
        <end position="153"/>
    </location>
</feature>
<evidence type="ECO:0000256" key="11">
    <source>
        <dbReference type="RuleBase" id="RU365075"/>
    </source>
</evidence>
<dbReference type="EMBL" id="JBBCAQ010000036">
    <property type="protein sequence ID" value="KAK7575856.1"/>
    <property type="molecule type" value="Genomic_DNA"/>
</dbReference>
<evidence type="ECO:0000313" key="14">
    <source>
        <dbReference type="EMBL" id="KAK7575856.1"/>
    </source>
</evidence>
<evidence type="ECO:0000259" key="12">
    <source>
        <dbReference type="Pfam" id="PF06419"/>
    </source>
</evidence>
<dbReference type="InterPro" id="IPR010490">
    <property type="entry name" value="COG6"/>
</dbReference>
<keyword evidence="7 11" id="KW-0653">Protein transport</keyword>
<comment type="subunit">
    <text evidence="4">Component of the conserved oligomeric Golgi complex which is composed of eight different subunits and is required for normal Golgi morphology and localization.</text>
</comment>
<reference evidence="14 15" key="1">
    <citation type="submission" date="2024-03" db="EMBL/GenBank/DDBJ databases">
        <title>Adaptation during the transition from Ophiocordyceps entomopathogen to insect associate is accompanied by gene loss and intensified selection.</title>
        <authorList>
            <person name="Ward C.M."/>
            <person name="Onetto C.A."/>
            <person name="Borneman A.R."/>
        </authorList>
    </citation>
    <scope>NUCLEOTIDE SEQUENCE [LARGE SCALE GENOMIC DNA]</scope>
    <source>
        <strain evidence="14">AWRI1</strain>
        <tissue evidence="14">Single Adult Female</tissue>
    </source>
</reference>
<dbReference type="InterPro" id="IPR048369">
    <property type="entry name" value="COG6_C"/>
</dbReference>
<accession>A0AAN9TML3</accession>
<evidence type="ECO:0000256" key="2">
    <source>
        <dbReference type="ARBA" id="ARBA00004395"/>
    </source>
</evidence>
<evidence type="ECO:0000256" key="1">
    <source>
        <dbReference type="ARBA" id="ARBA00003627"/>
    </source>
</evidence>
<evidence type="ECO:0000256" key="3">
    <source>
        <dbReference type="ARBA" id="ARBA00011023"/>
    </source>
</evidence>
<comment type="caution">
    <text evidence="14">The sequence shown here is derived from an EMBL/GenBank/DDBJ whole genome shotgun (WGS) entry which is preliminary data.</text>
</comment>
<dbReference type="Pfam" id="PF20653">
    <property type="entry name" value="COG6_C"/>
    <property type="match status" value="1"/>
</dbReference>
<evidence type="ECO:0000313" key="15">
    <source>
        <dbReference type="Proteomes" id="UP001367676"/>
    </source>
</evidence>
<keyword evidence="8 11" id="KW-0333">Golgi apparatus</keyword>
<dbReference type="GO" id="GO:0017119">
    <property type="term" value="C:Golgi transport complex"/>
    <property type="evidence" value="ECO:0007669"/>
    <property type="project" value="UniProtKB-UniRule"/>
</dbReference>
<evidence type="ECO:0000259" key="13">
    <source>
        <dbReference type="Pfam" id="PF20653"/>
    </source>
</evidence>
<comment type="function">
    <text evidence="1 11">Required for normal Golgi function.</text>
</comment>
<evidence type="ECO:0000256" key="7">
    <source>
        <dbReference type="ARBA" id="ARBA00022927"/>
    </source>
</evidence>
<organism evidence="14 15">
    <name type="scientific">Parthenolecanium corni</name>
    <dbReference type="NCBI Taxonomy" id="536013"/>
    <lineage>
        <taxon>Eukaryota</taxon>
        <taxon>Metazoa</taxon>
        <taxon>Ecdysozoa</taxon>
        <taxon>Arthropoda</taxon>
        <taxon>Hexapoda</taxon>
        <taxon>Insecta</taxon>
        <taxon>Pterygota</taxon>
        <taxon>Neoptera</taxon>
        <taxon>Paraneoptera</taxon>
        <taxon>Hemiptera</taxon>
        <taxon>Sternorrhyncha</taxon>
        <taxon>Coccoidea</taxon>
        <taxon>Coccidae</taxon>
        <taxon>Parthenolecanium</taxon>
    </lineage>
</organism>
<evidence type="ECO:0000256" key="10">
    <source>
        <dbReference type="ARBA" id="ARBA00031348"/>
    </source>
</evidence>
<gene>
    <name evidence="14" type="ORF">V9T40_012142</name>
</gene>
<dbReference type="Proteomes" id="UP001367676">
    <property type="component" value="Unassembled WGS sequence"/>
</dbReference>
<protein>
    <recommendedName>
        <fullName evidence="5 11">Conserved oligomeric Golgi complex subunit 6</fullName>
        <shortName evidence="11">COG complex subunit 6</shortName>
    </recommendedName>
    <alternativeName>
        <fullName evidence="10 11">Component of oligomeric Golgi complex 6</fullName>
    </alternativeName>
</protein>